<sequence>MAAQYKLSSSILSGKPDPGSYSYRCVLKSGQDVHTDLLRIVSQIDSTDALNNNYEAKVCKEEMKFPYLQSINNDGTKKIITPQELLTMKLLVEKNENLPYQYELVSTNSFKKIISHPQLKQYLLLNNPKKYITNVNRFPLAYSTYFSAE</sequence>
<gene>
    <name evidence="1" type="ORF">KQX54_020799</name>
</gene>
<proteinExistence type="predicted"/>
<dbReference type="AlphaFoldDB" id="A0AAV7JAB5"/>
<name>A0AAV7JAB5_COTGL</name>
<reference evidence="1 2" key="1">
    <citation type="journal article" date="2021" name="J. Hered.">
        <title>A chromosome-level genome assembly of the parasitoid wasp, Cotesia glomerata (Hymenoptera: Braconidae).</title>
        <authorList>
            <person name="Pinto B.J."/>
            <person name="Weis J.J."/>
            <person name="Gamble T."/>
            <person name="Ode P.J."/>
            <person name="Paul R."/>
            <person name="Zaspel J.M."/>
        </authorList>
    </citation>
    <scope>NUCLEOTIDE SEQUENCE [LARGE SCALE GENOMIC DNA]</scope>
    <source>
        <strain evidence="1">CgM1</strain>
    </source>
</reference>
<organism evidence="1 2">
    <name type="scientific">Cotesia glomerata</name>
    <name type="common">Lepidopteran parasitic wasp</name>
    <name type="synonym">Apanteles glomeratus</name>
    <dbReference type="NCBI Taxonomy" id="32391"/>
    <lineage>
        <taxon>Eukaryota</taxon>
        <taxon>Metazoa</taxon>
        <taxon>Ecdysozoa</taxon>
        <taxon>Arthropoda</taxon>
        <taxon>Hexapoda</taxon>
        <taxon>Insecta</taxon>
        <taxon>Pterygota</taxon>
        <taxon>Neoptera</taxon>
        <taxon>Endopterygota</taxon>
        <taxon>Hymenoptera</taxon>
        <taxon>Apocrita</taxon>
        <taxon>Ichneumonoidea</taxon>
        <taxon>Braconidae</taxon>
        <taxon>Microgastrinae</taxon>
        <taxon>Cotesia</taxon>
    </lineage>
</organism>
<evidence type="ECO:0000313" key="2">
    <source>
        <dbReference type="Proteomes" id="UP000826195"/>
    </source>
</evidence>
<keyword evidence="2" id="KW-1185">Reference proteome</keyword>
<protein>
    <recommendedName>
        <fullName evidence="3">Vitellogenin</fullName>
    </recommendedName>
</protein>
<accession>A0AAV7JAB5</accession>
<dbReference type="EMBL" id="JAHXZJ010000001">
    <property type="protein sequence ID" value="KAH0568419.1"/>
    <property type="molecule type" value="Genomic_DNA"/>
</dbReference>
<evidence type="ECO:0000313" key="1">
    <source>
        <dbReference type="EMBL" id="KAH0568419.1"/>
    </source>
</evidence>
<evidence type="ECO:0008006" key="3">
    <source>
        <dbReference type="Google" id="ProtNLM"/>
    </source>
</evidence>
<comment type="caution">
    <text evidence="1">The sequence shown here is derived from an EMBL/GenBank/DDBJ whole genome shotgun (WGS) entry which is preliminary data.</text>
</comment>
<dbReference type="Proteomes" id="UP000826195">
    <property type="component" value="Unassembled WGS sequence"/>
</dbReference>